<sequence length="74" mass="8271">MALATWPPGSRRMLCDGAPVRNDVGTIYRRAAHLDTHIRSDVVVVIDSTLAATRHGCRRETRVQQVISCQKLDK</sequence>
<accession>A0A2H1VW84</accession>
<gene>
    <name evidence="1" type="ORF">SFRICE_033002</name>
</gene>
<dbReference type="AlphaFoldDB" id="A0A2H1VW84"/>
<reference evidence="1" key="1">
    <citation type="submission" date="2016-07" db="EMBL/GenBank/DDBJ databases">
        <authorList>
            <person name="Bretaudeau A."/>
        </authorList>
    </citation>
    <scope>NUCLEOTIDE SEQUENCE</scope>
    <source>
        <strain evidence="1">Rice</strain>
        <tissue evidence="1">Whole body</tissue>
    </source>
</reference>
<proteinExistence type="predicted"/>
<organism evidence="1">
    <name type="scientific">Spodoptera frugiperda</name>
    <name type="common">Fall armyworm</name>
    <dbReference type="NCBI Taxonomy" id="7108"/>
    <lineage>
        <taxon>Eukaryota</taxon>
        <taxon>Metazoa</taxon>
        <taxon>Ecdysozoa</taxon>
        <taxon>Arthropoda</taxon>
        <taxon>Hexapoda</taxon>
        <taxon>Insecta</taxon>
        <taxon>Pterygota</taxon>
        <taxon>Neoptera</taxon>
        <taxon>Endopterygota</taxon>
        <taxon>Lepidoptera</taxon>
        <taxon>Glossata</taxon>
        <taxon>Ditrysia</taxon>
        <taxon>Noctuoidea</taxon>
        <taxon>Noctuidae</taxon>
        <taxon>Amphipyrinae</taxon>
        <taxon>Spodoptera</taxon>
    </lineage>
</organism>
<name>A0A2H1VW84_SPOFR</name>
<dbReference type="EMBL" id="ODYU01004827">
    <property type="protein sequence ID" value="SOQ45111.1"/>
    <property type="molecule type" value="Genomic_DNA"/>
</dbReference>
<evidence type="ECO:0000313" key="1">
    <source>
        <dbReference type="EMBL" id="SOQ45111.1"/>
    </source>
</evidence>
<protein>
    <submittedName>
        <fullName evidence="1">SFRICE_033002</fullName>
    </submittedName>
</protein>